<dbReference type="Gene3D" id="2.60.40.4070">
    <property type="match status" value="1"/>
</dbReference>
<comment type="caution">
    <text evidence="1">The sequence shown here is derived from an EMBL/GenBank/DDBJ whole genome shotgun (WGS) entry which is preliminary data.</text>
</comment>
<proteinExistence type="predicted"/>
<evidence type="ECO:0000313" key="2">
    <source>
        <dbReference type="Proteomes" id="UP000234145"/>
    </source>
</evidence>
<protein>
    <recommendedName>
        <fullName evidence="3">Secretion system C-terminal sorting domain-containing protein</fullName>
    </recommendedName>
</protein>
<evidence type="ECO:0000313" key="1">
    <source>
        <dbReference type="EMBL" id="PIZ14867.1"/>
    </source>
</evidence>
<reference evidence="2" key="1">
    <citation type="submission" date="2017-09" db="EMBL/GenBank/DDBJ databases">
        <title>Depth-based differentiation of microbial function through sediment-hosted aquifers and enrichment of novel symbionts in the deep terrestrial subsurface.</title>
        <authorList>
            <person name="Probst A.J."/>
            <person name="Ladd B."/>
            <person name="Jarett J.K."/>
            <person name="Geller-Mcgrath D.E."/>
            <person name="Sieber C.M.K."/>
            <person name="Emerson J.B."/>
            <person name="Anantharaman K."/>
            <person name="Thomas B.C."/>
            <person name="Malmstrom R."/>
            <person name="Stieglmeier M."/>
            <person name="Klingl A."/>
            <person name="Woyke T."/>
            <person name="Ryan C.M."/>
            <person name="Banfield J.F."/>
        </authorList>
    </citation>
    <scope>NUCLEOTIDE SEQUENCE [LARGE SCALE GENOMIC DNA]</scope>
</reference>
<gene>
    <name evidence="1" type="ORF">COY51_07110</name>
</gene>
<dbReference type="Proteomes" id="UP000234145">
    <property type="component" value="Unassembled WGS sequence"/>
</dbReference>
<dbReference type="EMBL" id="PFMS01000121">
    <property type="protein sequence ID" value="PIZ14867.1"/>
    <property type="molecule type" value="Genomic_DNA"/>
</dbReference>
<accession>A0A2H9P9I6</accession>
<dbReference type="Pfam" id="PF13585">
    <property type="entry name" value="CHU_C"/>
    <property type="match status" value="1"/>
</dbReference>
<dbReference type="AlphaFoldDB" id="A0A2H9P9I6"/>
<evidence type="ECO:0008006" key="3">
    <source>
        <dbReference type="Google" id="ProtNLM"/>
    </source>
</evidence>
<organism evidence="1 2">
    <name type="scientific">Candidatus Desantisbacteria bacterium CG_4_10_14_0_8_um_filter_39_17</name>
    <dbReference type="NCBI Taxonomy" id="1974542"/>
    <lineage>
        <taxon>Bacteria</taxon>
        <taxon>Candidatus Desantisiibacteriota</taxon>
    </lineage>
</organism>
<sequence length="70" mass="8077">MNFRLFSTNVTLRIYNIAGELVFEKTGITIDPYPWDVKNNFGEQVASGVYIYFLTDDTKEKKIGKIVIIK</sequence>
<name>A0A2H9P9I6_9BACT</name>